<reference evidence="4 5" key="1">
    <citation type="submission" date="2020-06" db="EMBL/GenBank/DDBJ databases">
        <authorList>
            <consortium name="Wellcome Sanger Institute Data Sharing"/>
        </authorList>
    </citation>
    <scope>NUCLEOTIDE SEQUENCE [LARGE SCALE GENOMIC DNA]</scope>
</reference>
<dbReference type="InterPro" id="IPR045242">
    <property type="entry name" value="Syntaxin"/>
</dbReference>
<feature type="domain" description="T-SNARE coiled-coil homology" evidence="3">
    <location>
        <begin position="190"/>
        <end position="252"/>
    </location>
</feature>
<dbReference type="PANTHER" id="PTHR19957">
    <property type="entry name" value="SYNTAXIN"/>
    <property type="match status" value="1"/>
</dbReference>
<dbReference type="GeneTree" id="ENSGT01050000244948"/>
<evidence type="ECO:0000259" key="3">
    <source>
        <dbReference type="PROSITE" id="PS50192"/>
    </source>
</evidence>
<dbReference type="Pfam" id="PF00804">
    <property type="entry name" value="Syntaxin"/>
    <property type="match status" value="1"/>
</dbReference>
<dbReference type="SMART" id="SM00503">
    <property type="entry name" value="SynN"/>
    <property type="match status" value="1"/>
</dbReference>
<dbReference type="InterPro" id="IPR000727">
    <property type="entry name" value="T_SNARE_dom"/>
</dbReference>
<evidence type="ECO:0000313" key="5">
    <source>
        <dbReference type="Proteomes" id="UP000694580"/>
    </source>
</evidence>
<dbReference type="GO" id="GO:0000149">
    <property type="term" value="F:SNARE binding"/>
    <property type="evidence" value="ECO:0007669"/>
    <property type="project" value="TreeGrafter"/>
</dbReference>
<keyword evidence="2" id="KW-0175">Coiled coil</keyword>
<organism evidence="4 5">
    <name type="scientific">Denticeps clupeoides</name>
    <name type="common">denticle herring</name>
    <dbReference type="NCBI Taxonomy" id="299321"/>
    <lineage>
        <taxon>Eukaryota</taxon>
        <taxon>Metazoa</taxon>
        <taxon>Chordata</taxon>
        <taxon>Craniata</taxon>
        <taxon>Vertebrata</taxon>
        <taxon>Euteleostomi</taxon>
        <taxon>Actinopterygii</taxon>
        <taxon>Neopterygii</taxon>
        <taxon>Teleostei</taxon>
        <taxon>Clupei</taxon>
        <taxon>Clupeiformes</taxon>
        <taxon>Denticipitoidei</taxon>
        <taxon>Denticipitidae</taxon>
        <taxon>Denticeps</taxon>
    </lineage>
</organism>
<evidence type="ECO:0000256" key="2">
    <source>
        <dbReference type="ARBA" id="ARBA00023054"/>
    </source>
</evidence>
<dbReference type="CDD" id="cd15848">
    <property type="entry name" value="SNARE_syntaxin1-like"/>
    <property type="match status" value="1"/>
</dbReference>
<name>A0AAY4B365_9TELE</name>
<proteinExistence type="inferred from homology"/>
<dbReference type="AlphaFoldDB" id="A0AAY4B365"/>
<dbReference type="GO" id="GO:0006886">
    <property type="term" value="P:intracellular protein transport"/>
    <property type="evidence" value="ECO:0007669"/>
    <property type="project" value="TreeGrafter"/>
</dbReference>
<dbReference type="GO" id="GO:0048278">
    <property type="term" value="P:vesicle docking"/>
    <property type="evidence" value="ECO:0007669"/>
    <property type="project" value="TreeGrafter"/>
</dbReference>
<dbReference type="Gene3D" id="1.20.58.70">
    <property type="match status" value="1"/>
</dbReference>
<dbReference type="Ensembl" id="ENSDCDT00010014972.1">
    <property type="protein sequence ID" value="ENSDCDP00010014201.1"/>
    <property type="gene ID" value="ENSDCDG00010006511.1"/>
</dbReference>
<gene>
    <name evidence="4" type="primary">STX11</name>
</gene>
<dbReference type="GO" id="GO:0008021">
    <property type="term" value="C:synaptic vesicle"/>
    <property type="evidence" value="ECO:0007669"/>
    <property type="project" value="TreeGrafter"/>
</dbReference>
<reference evidence="4" key="2">
    <citation type="submission" date="2025-08" db="UniProtKB">
        <authorList>
            <consortium name="Ensembl"/>
        </authorList>
    </citation>
    <scope>IDENTIFICATION</scope>
</reference>
<dbReference type="GO" id="GO:0005484">
    <property type="term" value="F:SNAP receptor activity"/>
    <property type="evidence" value="ECO:0007669"/>
    <property type="project" value="TreeGrafter"/>
</dbReference>
<evidence type="ECO:0000256" key="1">
    <source>
        <dbReference type="ARBA" id="ARBA00009063"/>
    </source>
</evidence>
<keyword evidence="5" id="KW-1185">Reference proteome</keyword>
<dbReference type="GO" id="GO:0031201">
    <property type="term" value="C:SNARE complex"/>
    <property type="evidence" value="ECO:0007669"/>
    <property type="project" value="TreeGrafter"/>
</dbReference>
<comment type="similarity">
    <text evidence="1">Belongs to the syntaxin family.</text>
</comment>
<evidence type="ECO:0000313" key="4">
    <source>
        <dbReference type="Ensembl" id="ENSDCDP00010014201.1"/>
    </source>
</evidence>
<reference evidence="4" key="3">
    <citation type="submission" date="2025-09" db="UniProtKB">
        <authorList>
            <consortium name="Ensembl"/>
        </authorList>
    </citation>
    <scope>IDENTIFICATION</scope>
</reference>
<dbReference type="SUPFAM" id="SSF47661">
    <property type="entry name" value="t-snare proteins"/>
    <property type="match status" value="1"/>
</dbReference>
<dbReference type="PROSITE" id="PS50192">
    <property type="entry name" value="T_SNARE"/>
    <property type="match status" value="1"/>
</dbReference>
<dbReference type="FunFam" id="1.20.58.70:FF:000042">
    <property type="entry name" value="Syntaxin 11b, tandem duplicate 2"/>
    <property type="match status" value="1"/>
</dbReference>
<accession>A0AAY4B365</accession>
<dbReference type="InterPro" id="IPR010989">
    <property type="entry name" value="SNARE"/>
</dbReference>
<dbReference type="GO" id="GO:0031629">
    <property type="term" value="P:synaptic vesicle fusion to presynaptic active zone membrane"/>
    <property type="evidence" value="ECO:0007669"/>
    <property type="project" value="TreeGrafter"/>
</dbReference>
<dbReference type="PANTHER" id="PTHR19957:SF136">
    <property type="entry name" value="SYNTAXIN 11B, TANDEM DUPLICATE 1-RELATED"/>
    <property type="match status" value="1"/>
</dbReference>
<dbReference type="Proteomes" id="UP000694580">
    <property type="component" value="Chromosome 14"/>
</dbReference>
<dbReference type="GO" id="GO:0048787">
    <property type="term" value="C:presynaptic active zone membrane"/>
    <property type="evidence" value="ECO:0007669"/>
    <property type="project" value="TreeGrafter"/>
</dbReference>
<dbReference type="SMART" id="SM00397">
    <property type="entry name" value="t_SNARE"/>
    <property type="match status" value="1"/>
</dbReference>
<sequence length="269" mass="30280">DALIQRDLQSVALSSEADDELDLPTPGGASSDVEVVLSSAQDAHREIQLLRLEVGRLRERNSRVLGDPSSPGDAISSDVKTRGERMLGQLRDMDVRVRELEQERGGDSAVARIARTQYACLSNNFRDAMMDYNEAEMSHRDTCKAHIQRQLEIVGQEVTGEEMEEMMEAGRWNVFTENILSEGKTARSALSQIESRHQDLLDLESRIKSVREVFLDVAMLVEEQGPMINTIQANVQKAEVASSEALGKMNAAKKHDRNHPFKKLFFWKR</sequence>
<protein>
    <recommendedName>
        <fullName evidence="3">t-SNARE coiled-coil homology domain-containing protein</fullName>
    </recommendedName>
</protein>
<dbReference type="InterPro" id="IPR006011">
    <property type="entry name" value="Syntaxin_N"/>
</dbReference>